<dbReference type="STRING" id="1685378.AVO44_08435"/>
<accession>A0A0X3TU34</accession>
<reference evidence="2" key="1">
    <citation type="submission" date="2015-12" db="EMBL/GenBank/DDBJ databases">
        <authorList>
            <person name="Zhang G."/>
            <person name="Stingl U."/>
        </authorList>
    </citation>
    <scope>NUCLEOTIDE SEQUENCE [LARGE SCALE GENOMIC DNA]</scope>
    <source>
        <strain evidence="2">ZGT108</strain>
    </source>
</reference>
<sequence>MNAFKSGGADVTVPVNFDNVSLRPKRTGYDERVNRLHEPTSVMFLDGPANVTNRQDRDAFGMVTAAGHESLDRLEPMCTSLIGQCRQSAINSWRGDIWLIALKLL</sequence>
<protein>
    <submittedName>
        <fullName evidence="1">Uncharacterized protein</fullName>
    </submittedName>
</protein>
<organism evidence="1 2">
    <name type="scientific">Ruegeria profundi</name>
    <dbReference type="NCBI Taxonomy" id="1685378"/>
    <lineage>
        <taxon>Bacteria</taxon>
        <taxon>Pseudomonadati</taxon>
        <taxon>Pseudomonadota</taxon>
        <taxon>Alphaproteobacteria</taxon>
        <taxon>Rhodobacterales</taxon>
        <taxon>Roseobacteraceae</taxon>
        <taxon>Ruegeria</taxon>
    </lineage>
</organism>
<evidence type="ECO:0000313" key="2">
    <source>
        <dbReference type="Proteomes" id="UP000053690"/>
    </source>
</evidence>
<dbReference type="AlphaFoldDB" id="A0A0X3TU34"/>
<evidence type="ECO:0000313" key="1">
    <source>
        <dbReference type="EMBL" id="KUJ79255.1"/>
    </source>
</evidence>
<dbReference type="Proteomes" id="UP000053690">
    <property type="component" value="Unassembled WGS sequence"/>
</dbReference>
<comment type="caution">
    <text evidence="1">The sequence shown here is derived from an EMBL/GenBank/DDBJ whole genome shotgun (WGS) entry which is preliminary data.</text>
</comment>
<keyword evidence="2" id="KW-1185">Reference proteome</keyword>
<gene>
    <name evidence="1" type="ORF">AVO44_08435</name>
</gene>
<dbReference type="EMBL" id="LQBP01000004">
    <property type="protein sequence ID" value="KUJ79255.1"/>
    <property type="molecule type" value="Genomic_DNA"/>
</dbReference>
<name>A0A0X3TU34_9RHOB</name>
<proteinExistence type="predicted"/>